<accession>A0A0A9HBH4</accession>
<organism evidence="1">
    <name type="scientific">Arundo donax</name>
    <name type="common">Giant reed</name>
    <name type="synonym">Donax arundinaceus</name>
    <dbReference type="NCBI Taxonomy" id="35708"/>
    <lineage>
        <taxon>Eukaryota</taxon>
        <taxon>Viridiplantae</taxon>
        <taxon>Streptophyta</taxon>
        <taxon>Embryophyta</taxon>
        <taxon>Tracheophyta</taxon>
        <taxon>Spermatophyta</taxon>
        <taxon>Magnoliopsida</taxon>
        <taxon>Liliopsida</taxon>
        <taxon>Poales</taxon>
        <taxon>Poaceae</taxon>
        <taxon>PACMAD clade</taxon>
        <taxon>Arundinoideae</taxon>
        <taxon>Arundineae</taxon>
        <taxon>Arundo</taxon>
    </lineage>
</organism>
<dbReference type="EMBL" id="GBRH01165705">
    <property type="protein sequence ID" value="JAE32191.1"/>
    <property type="molecule type" value="Transcribed_RNA"/>
</dbReference>
<reference evidence="1" key="2">
    <citation type="journal article" date="2015" name="Data Brief">
        <title>Shoot transcriptome of the giant reed, Arundo donax.</title>
        <authorList>
            <person name="Barrero R.A."/>
            <person name="Guerrero F.D."/>
            <person name="Moolhuijzen P."/>
            <person name="Goolsby J.A."/>
            <person name="Tidwell J."/>
            <person name="Bellgard S.E."/>
            <person name="Bellgard M.I."/>
        </authorList>
    </citation>
    <scope>NUCLEOTIDE SEQUENCE</scope>
    <source>
        <tissue evidence="1">Shoot tissue taken approximately 20 cm above the soil surface</tissue>
    </source>
</reference>
<dbReference type="AlphaFoldDB" id="A0A0A9HBH4"/>
<evidence type="ECO:0000313" key="1">
    <source>
        <dbReference type="EMBL" id="JAE32191.1"/>
    </source>
</evidence>
<reference evidence="1" key="1">
    <citation type="submission" date="2014-09" db="EMBL/GenBank/DDBJ databases">
        <authorList>
            <person name="Magalhaes I.L.F."/>
            <person name="Oliveira U."/>
            <person name="Santos F.R."/>
            <person name="Vidigal T.H.D.A."/>
            <person name="Brescovit A.D."/>
            <person name="Santos A.J."/>
        </authorList>
    </citation>
    <scope>NUCLEOTIDE SEQUENCE</scope>
    <source>
        <tissue evidence="1">Shoot tissue taken approximately 20 cm above the soil surface</tissue>
    </source>
</reference>
<protein>
    <submittedName>
        <fullName evidence="1">Uncharacterized protein</fullName>
    </submittedName>
</protein>
<proteinExistence type="predicted"/>
<name>A0A0A9HBH4_ARUDO</name>
<sequence>MRCLCFVNLKVKFFQISKVPRDEHLSKLNHFC</sequence>